<evidence type="ECO:0000256" key="2">
    <source>
        <dbReference type="ARBA" id="ARBA00022448"/>
    </source>
</evidence>
<dbReference type="GO" id="GO:0015192">
    <property type="term" value="F:L-phenylalanine transmembrane transporter activity"/>
    <property type="evidence" value="ECO:0007669"/>
    <property type="project" value="TreeGrafter"/>
</dbReference>
<dbReference type="GO" id="GO:0042941">
    <property type="term" value="P:D-alanine transmembrane transport"/>
    <property type="evidence" value="ECO:0007669"/>
    <property type="project" value="TreeGrafter"/>
</dbReference>
<dbReference type="PANTHER" id="PTHR11795">
    <property type="entry name" value="BRANCHED-CHAIN AMINO ACID TRANSPORT SYSTEM PERMEASE PROTEIN LIVH"/>
    <property type="match status" value="1"/>
</dbReference>
<dbReference type="InterPro" id="IPR001851">
    <property type="entry name" value="ABC_transp_permease"/>
</dbReference>
<dbReference type="Pfam" id="PF02653">
    <property type="entry name" value="BPD_transp_2"/>
    <property type="match status" value="1"/>
</dbReference>
<keyword evidence="4" id="KW-0997">Cell inner membrane</keyword>
<dbReference type="GO" id="GO:0005304">
    <property type="term" value="F:L-valine transmembrane transporter activity"/>
    <property type="evidence" value="ECO:0007669"/>
    <property type="project" value="TreeGrafter"/>
</dbReference>
<dbReference type="CDD" id="cd06582">
    <property type="entry name" value="TM_PBP1_LivH_like"/>
    <property type="match status" value="1"/>
</dbReference>
<name>A0A6J6DU84_9ZZZZ</name>
<feature type="transmembrane region" description="Helical" evidence="10">
    <location>
        <begin position="317"/>
        <end position="335"/>
    </location>
</feature>
<dbReference type="GO" id="GO:0005886">
    <property type="term" value="C:plasma membrane"/>
    <property type="evidence" value="ECO:0007669"/>
    <property type="project" value="UniProtKB-SubCell"/>
</dbReference>
<keyword evidence="2" id="KW-0813">Transport</keyword>
<keyword evidence="5 10" id="KW-0812">Transmembrane</keyword>
<keyword evidence="7 10" id="KW-1133">Transmembrane helix</keyword>
<feature type="transmembrane region" description="Helical" evidence="10">
    <location>
        <begin position="366"/>
        <end position="385"/>
    </location>
</feature>
<dbReference type="GO" id="GO:0015808">
    <property type="term" value="P:L-alanine transport"/>
    <property type="evidence" value="ECO:0007669"/>
    <property type="project" value="TreeGrafter"/>
</dbReference>
<evidence type="ECO:0000256" key="4">
    <source>
        <dbReference type="ARBA" id="ARBA00022519"/>
    </source>
</evidence>
<dbReference type="PANTHER" id="PTHR11795:SF371">
    <property type="entry name" value="HIGH-AFFINITY BRANCHED-CHAIN AMINO ACID TRANSPORT SYSTEM PERMEASE PROTEIN LIVH"/>
    <property type="match status" value="1"/>
</dbReference>
<dbReference type="InterPro" id="IPR013783">
    <property type="entry name" value="Ig-like_fold"/>
</dbReference>
<gene>
    <name evidence="11" type="ORF">UFOPK1650_00505</name>
</gene>
<dbReference type="Gene3D" id="2.60.40.10">
    <property type="entry name" value="Immunoglobulins"/>
    <property type="match status" value="1"/>
</dbReference>
<dbReference type="InterPro" id="IPR052157">
    <property type="entry name" value="BCAA_transport_permease"/>
</dbReference>
<evidence type="ECO:0000256" key="7">
    <source>
        <dbReference type="ARBA" id="ARBA00022989"/>
    </source>
</evidence>
<evidence type="ECO:0000256" key="10">
    <source>
        <dbReference type="SAM" id="Phobius"/>
    </source>
</evidence>
<dbReference type="GO" id="GO:0015188">
    <property type="term" value="F:L-isoleucine transmembrane transporter activity"/>
    <property type="evidence" value="ECO:0007669"/>
    <property type="project" value="TreeGrafter"/>
</dbReference>
<evidence type="ECO:0000256" key="8">
    <source>
        <dbReference type="ARBA" id="ARBA00023136"/>
    </source>
</evidence>
<dbReference type="GO" id="GO:1903806">
    <property type="term" value="P:L-isoleucine import across plasma membrane"/>
    <property type="evidence" value="ECO:0007669"/>
    <property type="project" value="TreeGrafter"/>
</dbReference>
<reference evidence="11" key="1">
    <citation type="submission" date="2020-05" db="EMBL/GenBank/DDBJ databases">
        <authorList>
            <person name="Chiriac C."/>
            <person name="Salcher M."/>
            <person name="Ghai R."/>
            <person name="Kavagutti S V."/>
        </authorList>
    </citation>
    <scope>NUCLEOTIDE SEQUENCE</scope>
</reference>
<sequence length="465" mass="49327">MITGWGLARIPGISYPLDVEESHLIVRSVTKMKSTENRSANSLFTSLGRLLVIFTLALLTPLLLSTQASAEEVTTFGGTVLDSAKKPLEGVVLVVRDTTSELGTVTTDAEGRWSYSVEKTGNYWVKLDVNTLPSGQGLTEGAGEEKKVIVFSLGKTLTVLFPIGEGAERVSNFDRTMQLVVDGAILGLVIALAALGLNLVFGTTGLTNFAHGEMLTLGGLLAYFFSAVVGLPVIAAIPVAILAAAFIGGFLQDRFLWKPLRRRGTGLIAMLVVSIGFAILVRYFFLFIFGGDTRQLPQYAGQEGLTFGPVSITPKSIITTSIGIILLVLATLWLLRTRMGKASRAVADNPALASASGVEVERVIRAVWILSAILASYAGMMITVNQGVSFLMGQDNLLLIFAAVTLGGLGTANGAVVGSLVIGLFIQLSTLVIPTELKYVGALFVLIVILLVRPQGILGKKDRVG</sequence>
<feature type="transmembrane region" description="Helical" evidence="10">
    <location>
        <begin position="221"/>
        <end position="247"/>
    </location>
</feature>
<evidence type="ECO:0000256" key="9">
    <source>
        <dbReference type="ARBA" id="ARBA00037998"/>
    </source>
</evidence>
<feature type="transmembrane region" description="Helical" evidence="10">
    <location>
        <begin position="437"/>
        <end position="456"/>
    </location>
</feature>
<evidence type="ECO:0000313" key="11">
    <source>
        <dbReference type="EMBL" id="CAB4567036.1"/>
    </source>
</evidence>
<dbReference type="GO" id="GO:0015190">
    <property type="term" value="F:L-leucine transmembrane transporter activity"/>
    <property type="evidence" value="ECO:0007669"/>
    <property type="project" value="TreeGrafter"/>
</dbReference>
<feature type="transmembrane region" description="Helical" evidence="10">
    <location>
        <begin position="397"/>
        <end position="425"/>
    </location>
</feature>
<accession>A0A6J6DU84</accession>
<organism evidence="11">
    <name type="scientific">freshwater metagenome</name>
    <dbReference type="NCBI Taxonomy" id="449393"/>
    <lineage>
        <taxon>unclassified sequences</taxon>
        <taxon>metagenomes</taxon>
        <taxon>ecological metagenomes</taxon>
    </lineage>
</organism>
<proteinExistence type="inferred from homology"/>
<dbReference type="InterPro" id="IPR008969">
    <property type="entry name" value="CarboxyPept-like_regulatory"/>
</dbReference>
<dbReference type="EMBL" id="CAEZTJ010000056">
    <property type="protein sequence ID" value="CAB4567036.1"/>
    <property type="molecule type" value="Genomic_DNA"/>
</dbReference>
<comment type="similarity">
    <text evidence="9">Belongs to the binding-protein-dependent transport system permease family. LivHM subfamily.</text>
</comment>
<evidence type="ECO:0000256" key="5">
    <source>
        <dbReference type="ARBA" id="ARBA00022692"/>
    </source>
</evidence>
<comment type="subcellular location">
    <subcellularLocation>
        <location evidence="1">Cell membrane</location>
        <topology evidence="1">Multi-pass membrane protein</topology>
    </subcellularLocation>
</comment>
<evidence type="ECO:0000256" key="1">
    <source>
        <dbReference type="ARBA" id="ARBA00004651"/>
    </source>
</evidence>
<feature type="transmembrane region" description="Helical" evidence="10">
    <location>
        <begin position="179"/>
        <end position="201"/>
    </location>
</feature>
<protein>
    <submittedName>
        <fullName evidence="11">Unannotated protein</fullName>
    </submittedName>
</protein>
<keyword evidence="3" id="KW-1003">Cell membrane</keyword>
<dbReference type="AlphaFoldDB" id="A0A6J6DU84"/>
<evidence type="ECO:0000256" key="6">
    <source>
        <dbReference type="ARBA" id="ARBA00022970"/>
    </source>
</evidence>
<evidence type="ECO:0000256" key="3">
    <source>
        <dbReference type="ARBA" id="ARBA00022475"/>
    </source>
</evidence>
<keyword evidence="6" id="KW-0029">Amino-acid transport</keyword>
<dbReference type="SUPFAM" id="SSF49464">
    <property type="entry name" value="Carboxypeptidase regulatory domain-like"/>
    <property type="match status" value="1"/>
</dbReference>
<feature type="transmembrane region" description="Helical" evidence="10">
    <location>
        <begin position="267"/>
        <end position="289"/>
    </location>
</feature>
<keyword evidence="8 10" id="KW-0472">Membrane</keyword>